<comment type="subcellular location">
    <subcellularLocation>
        <location evidence="2 8">Cytoplasm</location>
    </subcellularLocation>
</comment>
<feature type="compositionally biased region" description="Basic and acidic residues" evidence="9">
    <location>
        <begin position="732"/>
        <end position="742"/>
    </location>
</feature>
<dbReference type="GO" id="GO:0008859">
    <property type="term" value="F:exoribonuclease II activity"/>
    <property type="evidence" value="ECO:0007669"/>
    <property type="project" value="UniProtKB-EC"/>
</dbReference>
<name>A0ABV3W0A0_9BACI</name>
<dbReference type="InterPro" id="IPR011805">
    <property type="entry name" value="RNase_R"/>
</dbReference>
<dbReference type="InterPro" id="IPR003029">
    <property type="entry name" value="S1_domain"/>
</dbReference>
<sequence length="862" mass="97767">MKDQNNSLQSRLLDFFGEEEYKPLTVGEIEDVFGFEDADEFKELVKTLVRMEAQGLVVRSRSNRYGSPERMNLLRGKFIGHAKGFGFVAPDIEGMDDVFIPPHEVNGAINGDIVLIRVLKESFGDRREGTVTKVVERGQTSFVGTFQANRGFGFVVLDDKKLPMDIFIAKGDTLGAVDGHKVVVEVATWPEDLKSATGYITKILGHKNDPGVDILSILYKHDIPPEFPEEVVAAAQSVPDEITAADLEGRRDLRHETIVTIDGADAKDLDDAVTVTKNVDGTYKLGVHIADVSYYVTQGSVIDIEAYDRATSVYLTDRVIPMIPHRLSNGICSLNPQVDRLVLSCEMIIDANGNVISHEIFQSVIKTTERMTYKDVYKILEEQDEALMARYEPLVPMFKHMAELSNILRKKREMRGAIDFDFKESKVIVDEDGWPVDIELRERTVAEKLIEDFMLAANETVAEHFHWMNVPFLYRIHEDPKPEKLQRFFEFVTNFGILIKGTGNTVHPKALQDVIKAIEGMPEEPVISTMLLRSMQQAKYYPESIGHFGLSTDFYTHFTSPIRRYPDLIVHRLIRTYLLNKDTSRETVAQWSMAMDEIADHTSERERRAVDAERDTDALKKAQYMSDKIGEEFEGIVSSITNFGIFVELPNTIEGLVHISNMTDDYYRFDDRQMIMIGERTNRQFRIGDEVTVRVANVIIEESSIDFEIVGMVTSYGRTRKAAPTVIHARKNYNENKGDRSSRGNRRGARNEEERGGRGSRSGRNEEERGGRGSRSGRNEEERGGRGSRSGRNEEERGGRGSRRGRDEEGRGGQGERRENDRDPRGRRKDGSSPGPKKGVKQKQKFYEGVAKKNKKKKTKRK</sequence>
<dbReference type="InterPro" id="IPR011129">
    <property type="entry name" value="CSD"/>
</dbReference>
<evidence type="ECO:0000256" key="2">
    <source>
        <dbReference type="ARBA" id="ARBA00004496"/>
    </source>
</evidence>
<keyword evidence="4 8" id="KW-0540">Nuclease</keyword>
<dbReference type="PANTHER" id="PTHR23355:SF9">
    <property type="entry name" value="DIS3-LIKE EXONUCLEASE 2"/>
    <property type="match status" value="1"/>
</dbReference>
<dbReference type="CDD" id="cd04471">
    <property type="entry name" value="S1_RNase_R"/>
    <property type="match status" value="1"/>
</dbReference>
<dbReference type="SUPFAM" id="SSF50249">
    <property type="entry name" value="Nucleic acid-binding proteins"/>
    <property type="match status" value="4"/>
</dbReference>
<keyword evidence="3 8" id="KW-0963">Cytoplasm</keyword>
<dbReference type="Pfam" id="PF00575">
    <property type="entry name" value="S1"/>
    <property type="match status" value="1"/>
</dbReference>
<dbReference type="InterPro" id="IPR004476">
    <property type="entry name" value="RNase_II/RNase_R"/>
</dbReference>
<gene>
    <name evidence="8 11" type="primary">rnr</name>
    <name evidence="11" type="ORF">AB1300_15410</name>
</gene>
<dbReference type="Pfam" id="PF08206">
    <property type="entry name" value="OB_RNB"/>
    <property type="match status" value="1"/>
</dbReference>
<dbReference type="PROSITE" id="PS50126">
    <property type="entry name" value="S1"/>
    <property type="match status" value="1"/>
</dbReference>
<dbReference type="RefSeq" id="WP_368637144.1">
    <property type="nucleotide sequence ID" value="NZ_JBFRHK010000009.1"/>
</dbReference>
<evidence type="ECO:0000313" key="12">
    <source>
        <dbReference type="Proteomes" id="UP001558534"/>
    </source>
</evidence>
<accession>A0ABV3W0A0</accession>
<organism evidence="11 12">
    <name type="scientific">Lysinibacillus xylanilyticus</name>
    <dbReference type="NCBI Taxonomy" id="582475"/>
    <lineage>
        <taxon>Bacteria</taxon>
        <taxon>Bacillati</taxon>
        <taxon>Bacillota</taxon>
        <taxon>Bacilli</taxon>
        <taxon>Bacillales</taxon>
        <taxon>Bacillaceae</taxon>
        <taxon>Lysinibacillus</taxon>
    </lineage>
</organism>
<dbReference type="Gene3D" id="2.40.50.140">
    <property type="entry name" value="Nucleic acid-binding proteins"/>
    <property type="match status" value="3"/>
</dbReference>
<keyword evidence="5 8" id="KW-0378">Hydrolase</keyword>
<dbReference type="EMBL" id="JBFRHK010000009">
    <property type="protein sequence ID" value="MEX3746511.1"/>
    <property type="molecule type" value="Genomic_DNA"/>
</dbReference>
<evidence type="ECO:0000256" key="1">
    <source>
        <dbReference type="ARBA" id="ARBA00001849"/>
    </source>
</evidence>
<reference evidence="11 12" key="1">
    <citation type="submission" date="2024-07" db="EMBL/GenBank/DDBJ databases">
        <title>Characterization of a bacterium isolated from hydrolysated instant sea cucumber by whole-genome sequencing and metabolomics.</title>
        <authorList>
            <person name="Luo X."/>
            <person name="Zhang Z."/>
            <person name="Zheng Z."/>
            <person name="Zhang W."/>
            <person name="Ming T."/>
            <person name="Jiao L."/>
            <person name="Su X."/>
            <person name="Kong F."/>
            <person name="Xu J."/>
        </authorList>
    </citation>
    <scope>NUCLEOTIDE SEQUENCE [LARGE SCALE GENOMIC DNA]</scope>
    <source>
        <strain evidence="11 12">XL-2024</strain>
    </source>
</reference>
<dbReference type="InterPro" id="IPR050180">
    <property type="entry name" value="RNR_Ribonuclease"/>
</dbReference>
<dbReference type="InterPro" id="IPR012340">
    <property type="entry name" value="NA-bd_OB-fold"/>
</dbReference>
<dbReference type="InterPro" id="IPR040476">
    <property type="entry name" value="CSD2"/>
</dbReference>
<evidence type="ECO:0000313" key="11">
    <source>
        <dbReference type="EMBL" id="MEX3746511.1"/>
    </source>
</evidence>
<dbReference type="HAMAP" id="MF_01895">
    <property type="entry name" value="RNase_R"/>
    <property type="match status" value="1"/>
</dbReference>
<feature type="compositionally biased region" description="Basic residues" evidence="9">
    <location>
        <begin position="852"/>
        <end position="862"/>
    </location>
</feature>
<dbReference type="SMART" id="SM00357">
    <property type="entry name" value="CSP"/>
    <property type="match status" value="2"/>
</dbReference>
<comment type="similarity">
    <text evidence="8">Belongs to the RNR ribonuclease family. RNase R subfamily.</text>
</comment>
<dbReference type="PROSITE" id="PS01175">
    <property type="entry name" value="RIBONUCLEASE_II"/>
    <property type="match status" value="1"/>
</dbReference>
<dbReference type="EC" id="3.1.13.1" evidence="8"/>
<dbReference type="InterPro" id="IPR013223">
    <property type="entry name" value="RNase_B_OB_dom"/>
</dbReference>
<comment type="function">
    <text evidence="8">3'-5' exoribonuclease that releases 5'-nucleoside monophosphates and is involved in maturation of structured RNAs.</text>
</comment>
<protein>
    <recommendedName>
        <fullName evidence="8">Ribonuclease R</fullName>
        <shortName evidence="8">RNase R</shortName>
        <ecNumber evidence="8">3.1.13.1</ecNumber>
    </recommendedName>
</protein>
<dbReference type="Pfam" id="PF00773">
    <property type="entry name" value="RNB"/>
    <property type="match status" value="1"/>
</dbReference>
<dbReference type="PANTHER" id="PTHR23355">
    <property type="entry name" value="RIBONUCLEASE"/>
    <property type="match status" value="1"/>
</dbReference>
<evidence type="ECO:0000256" key="3">
    <source>
        <dbReference type="ARBA" id="ARBA00022490"/>
    </source>
</evidence>
<evidence type="ECO:0000256" key="9">
    <source>
        <dbReference type="SAM" id="MobiDB-lite"/>
    </source>
</evidence>
<dbReference type="NCBIfam" id="TIGR00358">
    <property type="entry name" value="3_prime_RNase"/>
    <property type="match status" value="1"/>
</dbReference>
<evidence type="ECO:0000256" key="7">
    <source>
        <dbReference type="ARBA" id="ARBA00022884"/>
    </source>
</evidence>
<evidence type="ECO:0000256" key="6">
    <source>
        <dbReference type="ARBA" id="ARBA00022839"/>
    </source>
</evidence>
<evidence type="ECO:0000259" key="10">
    <source>
        <dbReference type="PROSITE" id="PS50126"/>
    </source>
</evidence>
<feature type="compositionally biased region" description="Basic and acidic residues" evidence="9">
    <location>
        <begin position="749"/>
        <end position="824"/>
    </location>
</feature>
<evidence type="ECO:0000256" key="4">
    <source>
        <dbReference type="ARBA" id="ARBA00022722"/>
    </source>
</evidence>
<dbReference type="Proteomes" id="UP001558534">
    <property type="component" value="Unassembled WGS sequence"/>
</dbReference>
<keyword evidence="7 8" id="KW-0694">RNA-binding</keyword>
<dbReference type="InterPro" id="IPR001900">
    <property type="entry name" value="RNase_II/R"/>
</dbReference>
<proteinExistence type="inferred from homology"/>
<dbReference type="InterPro" id="IPR022966">
    <property type="entry name" value="RNase_II/R_CS"/>
</dbReference>
<comment type="catalytic activity">
    <reaction evidence="1 8">
        <text>Exonucleolytic cleavage in the 3'- to 5'-direction to yield nucleoside 5'-phosphates.</text>
        <dbReference type="EC" id="3.1.13.1"/>
    </reaction>
</comment>
<keyword evidence="12" id="KW-1185">Reference proteome</keyword>
<feature type="domain" description="S1 motif" evidence="10">
    <location>
        <begin position="630"/>
        <end position="710"/>
    </location>
</feature>
<dbReference type="SMART" id="SM00316">
    <property type="entry name" value="S1"/>
    <property type="match status" value="1"/>
</dbReference>
<dbReference type="Pfam" id="PF17876">
    <property type="entry name" value="CSD2"/>
    <property type="match status" value="1"/>
</dbReference>
<keyword evidence="6 8" id="KW-0269">Exonuclease</keyword>
<comment type="caution">
    <text evidence="11">The sequence shown here is derived from an EMBL/GenBank/DDBJ whole genome shotgun (WGS) entry which is preliminary data.</text>
</comment>
<dbReference type="SMART" id="SM00955">
    <property type="entry name" value="RNB"/>
    <property type="match status" value="1"/>
</dbReference>
<dbReference type="NCBIfam" id="TIGR02063">
    <property type="entry name" value="RNase_R"/>
    <property type="match status" value="1"/>
</dbReference>
<evidence type="ECO:0000256" key="5">
    <source>
        <dbReference type="ARBA" id="ARBA00022801"/>
    </source>
</evidence>
<feature type="region of interest" description="Disordered" evidence="9">
    <location>
        <begin position="727"/>
        <end position="862"/>
    </location>
</feature>
<evidence type="ECO:0000256" key="8">
    <source>
        <dbReference type="HAMAP-Rule" id="MF_01895"/>
    </source>
</evidence>